<sequence>MIRLTWVQPEDLVGHELRQAAEDGRDARKIAARWHAAGGHDAPPRAGASEPEAARLRGLAEELLDELAAIPSPLPEPSDLAGIIAACPDWPGTTTPAGLHDSGAARQAAPGSTTPQGAGPDGGAWRESGADGGARRESGADGGAVRASGPDGGTGRASGPGVVVDPARVLGAWLGRAAGCVLGKPVEKIPRQGIRQIAEATGNWPIRGWFTAEGLPDEVARRWPWNRRSAVNSLAENIDGIPEDDDLNYPLLALSLLERHGRGFTTEDVARLWLDELPAGRTFTAERVAYRNLLDGVEPPATATYRNPFREWIGALIRADVYGWVNPGDPAAAAELAWRDARLTHTANGIYGAMFAAAMCAASLAAGSAEEVVRAGLSVVPAGSRLHEAVRLAVADAEAEDDFERVVDRLHERHGDLHWVHTINNAALVAATLIHGGGDFTATIAGAVAGGWDTDSAGATAGAVAGALNGGVPERWRMRDSLASSLTGFDGVGLARLATRTQGMMTA</sequence>
<dbReference type="InterPro" id="IPR036705">
    <property type="entry name" value="Ribosyl_crysJ1_sf"/>
</dbReference>
<dbReference type="PANTHER" id="PTHR16222:SF12">
    <property type="entry name" value="ADP-RIBOSYLGLYCOHYDROLASE-RELATED"/>
    <property type="match status" value="1"/>
</dbReference>
<dbReference type="RefSeq" id="WP_344478627.1">
    <property type="nucleotide sequence ID" value="NZ_BAAAQX010000012.1"/>
</dbReference>
<evidence type="ECO:0000313" key="2">
    <source>
        <dbReference type="EMBL" id="GAA2209407.1"/>
    </source>
</evidence>
<proteinExistence type="predicted"/>
<dbReference type="Pfam" id="PF03747">
    <property type="entry name" value="ADP_ribosyl_GH"/>
    <property type="match status" value="1"/>
</dbReference>
<feature type="region of interest" description="Disordered" evidence="1">
    <location>
        <begin position="92"/>
        <end position="162"/>
    </location>
</feature>
<name>A0ABP5PCI7_9ACTN</name>
<evidence type="ECO:0000256" key="1">
    <source>
        <dbReference type="SAM" id="MobiDB-lite"/>
    </source>
</evidence>
<reference evidence="3" key="1">
    <citation type="journal article" date="2019" name="Int. J. Syst. Evol. Microbiol.">
        <title>The Global Catalogue of Microorganisms (GCM) 10K type strain sequencing project: providing services to taxonomists for standard genome sequencing and annotation.</title>
        <authorList>
            <consortium name="The Broad Institute Genomics Platform"/>
            <consortium name="The Broad Institute Genome Sequencing Center for Infectious Disease"/>
            <person name="Wu L."/>
            <person name="Ma J."/>
        </authorList>
    </citation>
    <scope>NUCLEOTIDE SEQUENCE [LARGE SCALE GENOMIC DNA]</scope>
    <source>
        <strain evidence="3">JCM 16114</strain>
    </source>
</reference>
<gene>
    <name evidence="2" type="ORF">GCM10009850_048650</name>
</gene>
<dbReference type="EMBL" id="BAAAQX010000012">
    <property type="protein sequence ID" value="GAA2209407.1"/>
    <property type="molecule type" value="Genomic_DNA"/>
</dbReference>
<dbReference type="Proteomes" id="UP001499843">
    <property type="component" value="Unassembled WGS sequence"/>
</dbReference>
<evidence type="ECO:0008006" key="4">
    <source>
        <dbReference type="Google" id="ProtNLM"/>
    </source>
</evidence>
<dbReference type="Gene3D" id="1.10.4080.10">
    <property type="entry name" value="ADP-ribosylation/Crystallin J1"/>
    <property type="match status" value="1"/>
</dbReference>
<dbReference type="InterPro" id="IPR005502">
    <property type="entry name" value="Ribosyl_crysJ1"/>
</dbReference>
<dbReference type="PANTHER" id="PTHR16222">
    <property type="entry name" value="ADP-RIBOSYLGLYCOHYDROLASE"/>
    <property type="match status" value="1"/>
</dbReference>
<protein>
    <recommendedName>
        <fullName evidence="4">ADP-ribosylglycohydrolase</fullName>
    </recommendedName>
</protein>
<organism evidence="2 3">
    <name type="scientific">Nonomuraea monospora</name>
    <dbReference type="NCBI Taxonomy" id="568818"/>
    <lineage>
        <taxon>Bacteria</taxon>
        <taxon>Bacillati</taxon>
        <taxon>Actinomycetota</taxon>
        <taxon>Actinomycetes</taxon>
        <taxon>Streptosporangiales</taxon>
        <taxon>Streptosporangiaceae</taxon>
        <taxon>Nonomuraea</taxon>
    </lineage>
</organism>
<keyword evidence="3" id="KW-1185">Reference proteome</keyword>
<evidence type="ECO:0000313" key="3">
    <source>
        <dbReference type="Proteomes" id="UP001499843"/>
    </source>
</evidence>
<comment type="caution">
    <text evidence="2">The sequence shown here is derived from an EMBL/GenBank/DDBJ whole genome shotgun (WGS) entry which is preliminary data.</text>
</comment>
<dbReference type="SUPFAM" id="SSF101478">
    <property type="entry name" value="ADP-ribosylglycohydrolase"/>
    <property type="match status" value="1"/>
</dbReference>
<dbReference type="InterPro" id="IPR050792">
    <property type="entry name" value="ADP-ribosylglycohydrolase"/>
</dbReference>
<accession>A0ABP5PCI7</accession>